<dbReference type="PANTHER" id="PTHR30537">
    <property type="entry name" value="HTH-TYPE TRANSCRIPTIONAL REGULATOR"/>
    <property type="match status" value="1"/>
</dbReference>
<dbReference type="InterPro" id="IPR036388">
    <property type="entry name" value="WH-like_DNA-bd_sf"/>
</dbReference>
<sequence length="308" mass="33611">MFDWDDLRVFLAVARAEAVGPAARSLSLDATTISRRLARLSSQLEADLFEQSGGKRILTVHGQALLRHAEAAESAALAAIEEVTGEQRSLSGHVRLSVAEGMGTWLLAPALADFRAQHPHIRLDIITASGFLNPSKREADMAVMLARPQRGRLRVRRLSDYRLHLYASPTYLATRGAVTTRADLRQHTLVGYVPEWNAVPELDYLDEVGAGLTADLRSTSINVQHRMVRGGAGIGVLPDFIAASDSGLVSLLGDEVVITRSFWMVIHDDVRHLARVDAVARWIEQCLAKDMPYSGARSTSTSSVPSLT</sequence>
<dbReference type="InterPro" id="IPR005119">
    <property type="entry name" value="LysR_subst-bd"/>
</dbReference>
<keyword evidence="2" id="KW-0805">Transcription regulation</keyword>
<dbReference type="Gene3D" id="1.10.10.10">
    <property type="entry name" value="Winged helix-like DNA-binding domain superfamily/Winged helix DNA-binding domain"/>
    <property type="match status" value="1"/>
</dbReference>
<dbReference type="SUPFAM" id="SSF46785">
    <property type="entry name" value="Winged helix' DNA-binding domain"/>
    <property type="match status" value="1"/>
</dbReference>
<dbReference type="Proteomes" id="UP000552700">
    <property type="component" value="Unassembled WGS sequence"/>
</dbReference>
<dbReference type="Pfam" id="PF00126">
    <property type="entry name" value="HTH_1"/>
    <property type="match status" value="1"/>
</dbReference>
<dbReference type="GO" id="GO:0003700">
    <property type="term" value="F:DNA-binding transcription factor activity"/>
    <property type="evidence" value="ECO:0007669"/>
    <property type="project" value="InterPro"/>
</dbReference>
<name>A0A841J8M5_9SPHN</name>
<protein>
    <submittedName>
        <fullName evidence="6">DNA-binding transcriptional LysR family regulator</fullName>
    </submittedName>
</protein>
<evidence type="ECO:0000313" key="6">
    <source>
        <dbReference type="EMBL" id="MBB6124521.1"/>
    </source>
</evidence>
<dbReference type="InterPro" id="IPR000847">
    <property type="entry name" value="LysR_HTH_N"/>
</dbReference>
<dbReference type="PROSITE" id="PS50931">
    <property type="entry name" value="HTH_LYSR"/>
    <property type="match status" value="1"/>
</dbReference>
<dbReference type="InterPro" id="IPR058163">
    <property type="entry name" value="LysR-type_TF_proteobact-type"/>
</dbReference>
<comment type="caution">
    <text evidence="6">The sequence shown here is derived from an EMBL/GenBank/DDBJ whole genome shotgun (WGS) entry which is preliminary data.</text>
</comment>
<evidence type="ECO:0000313" key="7">
    <source>
        <dbReference type="Proteomes" id="UP000552700"/>
    </source>
</evidence>
<evidence type="ECO:0000256" key="3">
    <source>
        <dbReference type="ARBA" id="ARBA00023125"/>
    </source>
</evidence>
<evidence type="ECO:0000259" key="5">
    <source>
        <dbReference type="PROSITE" id="PS50931"/>
    </source>
</evidence>
<dbReference type="GO" id="GO:0043565">
    <property type="term" value="F:sequence-specific DNA binding"/>
    <property type="evidence" value="ECO:0007669"/>
    <property type="project" value="TreeGrafter"/>
</dbReference>
<evidence type="ECO:0000256" key="4">
    <source>
        <dbReference type="ARBA" id="ARBA00023163"/>
    </source>
</evidence>
<accession>A0A841J8M5</accession>
<evidence type="ECO:0000256" key="1">
    <source>
        <dbReference type="ARBA" id="ARBA00009437"/>
    </source>
</evidence>
<keyword evidence="3 6" id="KW-0238">DNA-binding</keyword>
<gene>
    <name evidence="6" type="ORF">FHS92_002266</name>
</gene>
<comment type="similarity">
    <text evidence="1">Belongs to the LysR transcriptional regulatory family.</text>
</comment>
<keyword evidence="4" id="KW-0804">Transcription</keyword>
<evidence type="ECO:0000256" key="2">
    <source>
        <dbReference type="ARBA" id="ARBA00023015"/>
    </source>
</evidence>
<dbReference type="GO" id="GO:0006351">
    <property type="term" value="P:DNA-templated transcription"/>
    <property type="evidence" value="ECO:0007669"/>
    <property type="project" value="TreeGrafter"/>
</dbReference>
<dbReference type="Gene3D" id="3.40.190.290">
    <property type="match status" value="1"/>
</dbReference>
<proteinExistence type="inferred from homology"/>
<dbReference type="SUPFAM" id="SSF53850">
    <property type="entry name" value="Periplasmic binding protein-like II"/>
    <property type="match status" value="1"/>
</dbReference>
<feature type="domain" description="HTH lysR-type" evidence="5">
    <location>
        <begin position="2"/>
        <end position="59"/>
    </location>
</feature>
<organism evidence="6 7">
    <name type="scientific">Sphingobium subterraneum</name>
    <dbReference type="NCBI Taxonomy" id="627688"/>
    <lineage>
        <taxon>Bacteria</taxon>
        <taxon>Pseudomonadati</taxon>
        <taxon>Pseudomonadota</taxon>
        <taxon>Alphaproteobacteria</taxon>
        <taxon>Sphingomonadales</taxon>
        <taxon>Sphingomonadaceae</taxon>
        <taxon>Sphingobium</taxon>
    </lineage>
</organism>
<dbReference type="EMBL" id="JACIJP010000003">
    <property type="protein sequence ID" value="MBB6124521.1"/>
    <property type="molecule type" value="Genomic_DNA"/>
</dbReference>
<dbReference type="Pfam" id="PF03466">
    <property type="entry name" value="LysR_substrate"/>
    <property type="match status" value="1"/>
</dbReference>
<dbReference type="AlphaFoldDB" id="A0A841J8M5"/>
<dbReference type="InterPro" id="IPR036390">
    <property type="entry name" value="WH_DNA-bd_sf"/>
</dbReference>
<reference evidence="6 7" key="1">
    <citation type="submission" date="2020-08" db="EMBL/GenBank/DDBJ databases">
        <title>Genomic Encyclopedia of Type Strains, Phase IV (KMG-IV): sequencing the most valuable type-strain genomes for metagenomic binning, comparative biology and taxonomic classification.</title>
        <authorList>
            <person name="Goeker M."/>
        </authorList>
    </citation>
    <scope>NUCLEOTIDE SEQUENCE [LARGE SCALE GENOMIC DNA]</scope>
    <source>
        <strain evidence="6 7">DSM 102255</strain>
    </source>
</reference>
<keyword evidence="7" id="KW-1185">Reference proteome</keyword>
<dbReference type="PANTHER" id="PTHR30537:SF3">
    <property type="entry name" value="TRANSCRIPTIONAL REGULATORY PROTEIN"/>
    <property type="match status" value="1"/>
</dbReference>
<dbReference type="RefSeq" id="WP_184080666.1">
    <property type="nucleotide sequence ID" value="NZ_JACIJP010000003.1"/>
</dbReference>